<evidence type="ECO:0000313" key="4">
    <source>
        <dbReference type="Proteomes" id="UP001212602"/>
    </source>
</evidence>
<protein>
    <submittedName>
        <fullName evidence="3">GTPase/DUF3482 domain-containing protein</fullName>
    </submittedName>
</protein>
<evidence type="ECO:0000256" key="1">
    <source>
        <dbReference type="SAM" id="MobiDB-lite"/>
    </source>
</evidence>
<feature type="domain" description="G" evidence="2">
    <location>
        <begin position="17"/>
        <end position="164"/>
    </location>
</feature>
<dbReference type="RefSeq" id="WP_271426093.1">
    <property type="nucleotide sequence ID" value="NZ_JAQIPB010000001.1"/>
</dbReference>
<dbReference type="AlphaFoldDB" id="A0AAE3N4N0"/>
<sequence length="487" mass="51756">MNAARPPEGIPMNTPLHIAVVGHTNVGKTSLLRTLTRRVNFGEVSDRPGTTRHVEAVDLRTEDAQGHAQVAVRFYDTPGLEDAVTLLAHVAQLPGDSRPARIRAFLEGPEAAGAFEQEAKVLRQMLKADAAFLVIDAREAVLPKYRDEVELLASCARPLMPVLNFVRDGASREADWRAMLSDAGLHAQLRFDAAAPFTGSEQALFQDLGTLLPAHREALRGVAEHLQREAAARRLAACRVLATGLVEGAALHLSVPEAQMQTPVQRAQQLATLRAQMHAHAQRTIDALLALHGFRSGDAAEAPLPALQGLEGLDLFDPDALRQTGVRLGQGAAVGAAVGAAADLGLAGLSLGTGMALGSLIGGTLAQGWGPLGQRLRKRMQGLRELRVEEPVLYLMADWQLRLMLALEQRGHGATTRTDGLPTALPPAAAQALVKALHATRPARSQADWGPDSRPSARRDRCIDAVASQVAIAADEAARQAPAGAAR</sequence>
<dbReference type="Proteomes" id="UP001212602">
    <property type="component" value="Unassembled WGS sequence"/>
</dbReference>
<dbReference type="EMBL" id="JAQIPB010000001">
    <property type="protein sequence ID" value="MDA7414813.1"/>
    <property type="molecule type" value="Genomic_DNA"/>
</dbReference>
<dbReference type="GO" id="GO:0005829">
    <property type="term" value="C:cytosol"/>
    <property type="evidence" value="ECO:0007669"/>
    <property type="project" value="TreeGrafter"/>
</dbReference>
<dbReference type="Pfam" id="PF01926">
    <property type="entry name" value="MMR_HSR1"/>
    <property type="match status" value="1"/>
</dbReference>
<dbReference type="GO" id="GO:0002098">
    <property type="term" value="P:tRNA wobble uridine modification"/>
    <property type="evidence" value="ECO:0007669"/>
    <property type="project" value="TreeGrafter"/>
</dbReference>
<dbReference type="PANTHER" id="PTHR42714">
    <property type="entry name" value="TRNA MODIFICATION GTPASE GTPBP3"/>
    <property type="match status" value="1"/>
</dbReference>
<dbReference type="InterPro" id="IPR021871">
    <property type="entry name" value="DUF3482"/>
</dbReference>
<dbReference type="InterPro" id="IPR027417">
    <property type="entry name" value="P-loop_NTPase"/>
</dbReference>
<dbReference type="InterPro" id="IPR006073">
    <property type="entry name" value="GTP-bd"/>
</dbReference>
<reference evidence="3" key="1">
    <citation type="submission" date="2023-01" db="EMBL/GenBank/DDBJ databases">
        <title>Xenophilus mangrovi sp. nov., isolated from soil of Mangrove nature reserve.</title>
        <authorList>
            <person name="Xu S."/>
            <person name="Liu Z."/>
            <person name="Xu Y."/>
        </authorList>
    </citation>
    <scope>NUCLEOTIDE SEQUENCE</scope>
    <source>
        <strain evidence="3">YW8</strain>
    </source>
</reference>
<dbReference type="PANTHER" id="PTHR42714:SF7">
    <property type="entry name" value="G DOMAIN-CONTAINING PROTEIN"/>
    <property type="match status" value="1"/>
</dbReference>
<dbReference type="Gene3D" id="3.40.50.300">
    <property type="entry name" value="P-loop containing nucleotide triphosphate hydrolases"/>
    <property type="match status" value="1"/>
</dbReference>
<dbReference type="GO" id="GO:0005525">
    <property type="term" value="F:GTP binding"/>
    <property type="evidence" value="ECO:0007669"/>
    <property type="project" value="InterPro"/>
</dbReference>
<name>A0AAE3N4N0_9BURK</name>
<organism evidence="3 4">
    <name type="scientific">Xenophilus arseniciresistens</name>
    <dbReference type="NCBI Taxonomy" id="1283306"/>
    <lineage>
        <taxon>Bacteria</taxon>
        <taxon>Pseudomonadati</taxon>
        <taxon>Pseudomonadota</taxon>
        <taxon>Betaproteobacteria</taxon>
        <taxon>Burkholderiales</taxon>
        <taxon>Comamonadaceae</taxon>
        <taxon>Xenophilus</taxon>
    </lineage>
</organism>
<feature type="region of interest" description="Disordered" evidence="1">
    <location>
        <begin position="440"/>
        <end position="460"/>
    </location>
</feature>
<accession>A0AAE3N4N0</accession>
<dbReference type="Pfam" id="PF11981">
    <property type="entry name" value="DUF3482"/>
    <property type="match status" value="1"/>
</dbReference>
<keyword evidence="4" id="KW-1185">Reference proteome</keyword>
<evidence type="ECO:0000259" key="2">
    <source>
        <dbReference type="Pfam" id="PF01926"/>
    </source>
</evidence>
<proteinExistence type="predicted"/>
<evidence type="ECO:0000313" key="3">
    <source>
        <dbReference type="EMBL" id="MDA7414813.1"/>
    </source>
</evidence>
<dbReference type="GO" id="GO:0030488">
    <property type="term" value="P:tRNA methylation"/>
    <property type="evidence" value="ECO:0007669"/>
    <property type="project" value="TreeGrafter"/>
</dbReference>
<dbReference type="SUPFAM" id="SSF52540">
    <property type="entry name" value="P-loop containing nucleoside triphosphate hydrolases"/>
    <property type="match status" value="1"/>
</dbReference>
<comment type="caution">
    <text evidence="3">The sequence shown here is derived from an EMBL/GenBank/DDBJ whole genome shotgun (WGS) entry which is preliminary data.</text>
</comment>
<gene>
    <name evidence="3" type="ORF">PGB34_00420</name>
</gene>